<dbReference type="InterPro" id="IPR001296">
    <property type="entry name" value="Glyco_trans_1"/>
</dbReference>
<evidence type="ECO:0000256" key="2">
    <source>
        <dbReference type="SAM" id="MobiDB-lite"/>
    </source>
</evidence>
<accession>A0A917BZ02</accession>
<dbReference type="Pfam" id="PF00535">
    <property type="entry name" value="Glycos_transf_2"/>
    <property type="match status" value="1"/>
</dbReference>
<gene>
    <name evidence="5" type="ORF">GCM10007301_24420</name>
</gene>
<evidence type="ECO:0000313" key="6">
    <source>
        <dbReference type="Proteomes" id="UP000606044"/>
    </source>
</evidence>
<dbReference type="GO" id="GO:0009103">
    <property type="term" value="P:lipopolysaccharide biosynthetic process"/>
    <property type="evidence" value="ECO:0007669"/>
    <property type="project" value="TreeGrafter"/>
</dbReference>
<dbReference type="SUPFAM" id="SSF53448">
    <property type="entry name" value="Nucleotide-diphospho-sugar transferases"/>
    <property type="match status" value="1"/>
</dbReference>
<protein>
    <recommendedName>
        <fullName evidence="7">Glycosyltransferase</fullName>
    </recommendedName>
</protein>
<keyword evidence="1" id="KW-0808">Transferase</keyword>
<organism evidence="5 6">
    <name type="scientific">Azorhizobium oxalatiphilum</name>
    <dbReference type="NCBI Taxonomy" id="980631"/>
    <lineage>
        <taxon>Bacteria</taxon>
        <taxon>Pseudomonadati</taxon>
        <taxon>Pseudomonadota</taxon>
        <taxon>Alphaproteobacteria</taxon>
        <taxon>Hyphomicrobiales</taxon>
        <taxon>Xanthobacteraceae</taxon>
        <taxon>Azorhizobium</taxon>
    </lineage>
</organism>
<dbReference type="Gene3D" id="3.90.550.10">
    <property type="entry name" value="Spore Coat Polysaccharide Biosynthesis Protein SpsA, Chain A"/>
    <property type="match status" value="1"/>
</dbReference>
<feature type="domain" description="Glycosyl transferase family 1" evidence="3">
    <location>
        <begin position="325"/>
        <end position="474"/>
    </location>
</feature>
<dbReference type="GO" id="GO:0016757">
    <property type="term" value="F:glycosyltransferase activity"/>
    <property type="evidence" value="ECO:0007669"/>
    <property type="project" value="InterPro"/>
</dbReference>
<dbReference type="PANTHER" id="PTHR46401">
    <property type="entry name" value="GLYCOSYLTRANSFERASE WBBK-RELATED"/>
    <property type="match status" value="1"/>
</dbReference>
<feature type="region of interest" description="Disordered" evidence="2">
    <location>
        <begin position="781"/>
        <end position="807"/>
    </location>
</feature>
<dbReference type="RefSeq" id="WP_188578890.1">
    <property type="nucleotide sequence ID" value="NZ_BMCT01000003.1"/>
</dbReference>
<reference evidence="5" key="2">
    <citation type="submission" date="2020-09" db="EMBL/GenBank/DDBJ databases">
        <authorList>
            <person name="Sun Q."/>
            <person name="Sedlacek I."/>
        </authorList>
    </citation>
    <scope>NUCLEOTIDE SEQUENCE</scope>
    <source>
        <strain evidence="5">CCM 7897</strain>
    </source>
</reference>
<dbReference type="CDD" id="cd03801">
    <property type="entry name" value="GT4_PimA-like"/>
    <property type="match status" value="1"/>
</dbReference>
<dbReference type="Pfam" id="PF00534">
    <property type="entry name" value="Glycos_transf_1"/>
    <property type="match status" value="2"/>
</dbReference>
<keyword evidence="6" id="KW-1185">Reference proteome</keyword>
<dbReference type="PANTHER" id="PTHR46401:SF2">
    <property type="entry name" value="GLYCOSYLTRANSFERASE WBBK-RELATED"/>
    <property type="match status" value="1"/>
</dbReference>
<proteinExistence type="predicted"/>
<feature type="domain" description="Glycosyltransferase 2-like" evidence="4">
    <location>
        <begin position="556"/>
        <end position="660"/>
    </location>
</feature>
<evidence type="ECO:0008006" key="7">
    <source>
        <dbReference type="Google" id="ProtNLM"/>
    </source>
</evidence>
<dbReference type="Gene3D" id="3.40.50.2000">
    <property type="entry name" value="Glycogen Phosphorylase B"/>
    <property type="match status" value="2"/>
</dbReference>
<dbReference type="SUPFAM" id="SSF53756">
    <property type="entry name" value="UDP-Glycosyltransferase/glycogen phosphorylase"/>
    <property type="match status" value="2"/>
</dbReference>
<dbReference type="InterPro" id="IPR029044">
    <property type="entry name" value="Nucleotide-diphossugar_trans"/>
</dbReference>
<dbReference type="InterPro" id="IPR001173">
    <property type="entry name" value="Glyco_trans_2-like"/>
</dbReference>
<dbReference type="EMBL" id="BMCT01000003">
    <property type="protein sequence ID" value="GGF63744.1"/>
    <property type="molecule type" value="Genomic_DNA"/>
</dbReference>
<evidence type="ECO:0000313" key="5">
    <source>
        <dbReference type="EMBL" id="GGF63744.1"/>
    </source>
</evidence>
<evidence type="ECO:0000259" key="3">
    <source>
        <dbReference type="Pfam" id="PF00534"/>
    </source>
</evidence>
<sequence>MRRLRRFLPIVGAKLRRRIKDYELIAGSGLFDPDWYLATYPDVSRSGMDALSHYLAFGGTEDRAPSQAFNARQYLAAHPELAATGANPLVHFLRHGEGRALMQARAEQANEPAGRFWFYIGDTLDWLETHDHLTGVGKVSMELFLASRKGPQDCIPCVMGGSPSGLIEEKRPEALRGLAKHLGLPADALLPAMEDPAQGAFRTPQPGDHVFFTGLIWAAPFIGLFRKLSSQGVTFSVLINDIIPIERPDLVGDAYATSFEEWLGTVVQTADVIFVSTPFVRDQILRWAALARLESKAVLELVTYGQRALEPRSDALMTRGPRAAKVSTDGFVLCVGTIDRRKNQLFLCRIWHELVARLGAERVPQLVLAGRDDLGLAGQDPALAELFASGKILVAEGLSDAEVAGLYGACLFSAFPSISEGYGLPVAESLLYGKLCLASDLPVVRAHAGDLIWYFPPDDLGVAVDLFRHAILEPEARDLGTAALKQGYRRPEWRGTLETMVAGGFRAQQAASLRFAHHTQKLSVPGAPDIVPGPVLMPAARWCSQTRPAVSILIVNRDDVPWTLECIRQIWTHTRNRTYEIIIADNGSDPDALAPLRRLGAGVRLLEIGCDRFRGEALNIAAEAATGRFLCLLDNRAWVQPEWLEALVSAAETDAAVGVVRPALLAPNGGKAAERHGTEAQDRLSELLPEGWDGTASAPALLLSRDLFLEAGGFDLSYEPIYCEDADLFLKVRALGRTLLDNPQARVVIPEGKAGSEPDADARDSLLATLNREKLRARWQAAPDVADGHSSTAPDHPPSQTETAGTEAPTAFLYTPYALTPGGGERYLLELANALSDQYQVTVVTRHRYSRLRLLNLGRELKVDLSRLKLASEEEFLAGPSPDLMVAMGNHIIPPVAARGKTCIFLCQFPFRQNGVPTGAEMQRLAGYGTIAVYSLYAATHIYAALRELKLRPPTVRILAPPVPLLHAGEREKKRHILTVGRFFVGGHSKRHDVLIEAFKSICHRFSEPVEFHLAGSVTPDTTNLDYLAQLQAAAQGYPIHFHVNCSAEELNGLYADATVYWHGTGLGVDLAEEPGRAEHFGISVVEAMSAGAIPCALDVGGPAEIITHGKTGFLYNSPDGLARLTQEIFSPDAAEPMQQMMRAARTRAHDFSGEAFARNVAHLVKDVTGTRS</sequence>
<feature type="domain" description="Glycosyl transferase family 1" evidence="3">
    <location>
        <begin position="969"/>
        <end position="1146"/>
    </location>
</feature>
<name>A0A917BZ02_9HYPH</name>
<evidence type="ECO:0000259" key="4">
    <source>
        <dbReference type="Pfam" id="PF00535"/>
    </source>
</evidence>
<evidence type="ECO:0000256" key="1">
    <source>
        <dbReference type="ARBA" id="ARBA00022679"/>
    </source>
</evidence>
<dbReference type="AlphaFoldDB" id="A0A917BZ02"/>
<reference evidence="5" key="1">
    <citation type="journal article" date="2014" name="Int. J. Syst. Evol. Microbiol.">
        <title>Complete genome sequence of Corynebacterium casei LMG S-19264T (=DSM 44701T), isolated from a smear-ripened cheese.</title>
        <authorList>
            <consortium name="US DOE Joint Genome Institute (JGI-PGF)"/>
            <person name="Walter F."/>
            <person name="Albersmeier A."/>
            <person name="Kalinowski J."/>
            <person name="Ruckert C."/>
        </authorList>
    </citation>
    <scope>NUCLEOTIDE SEQUENCE</scope>
    <source>
        <strain evidence="5">CCM 7897</strain>
    </source>
</reference>
<comment type="caution">
    <text evidence="5">The sequence shown here is derived from an EMBL/GenBank/DDBJ whole genome shotgun (WGS) entry which is preliminary data.</text>
</comment>
<dbReference type="Proteomes" id="UP000606044">
    <property type="component" value="Unassembled WGS sequence"/>
</dbReference>
<feature type="compositionally biased region" description="Polar residues" evidence="2">
    <location>
        <begin position="789"/>
        <end position="804"/>
    </location>
</feature>